<dbReference type="PANTHER" id="PTHR23508:SF10">
    <property type="entry name" value="CARBOXYLIC ACID TRANSPORTER PROTEIN HOMOLOG"/>
    <property type="match status" value="1"/>
</dbReference>
<feature type="transmembrane region" description="Helical" evidence="6">
    <location>
        <begin position="345"/>
        <end position="364"/>
    </location>
</feature>
<keyword evidence="2" id="KW-0813">Transport</keyword>
<evidence type="ECO:0000256" key="1">
    <source>
        <dbReference type="ARBA" id="ARBA00004651"/>
    </source>
</evidence>
<dbReference type="InterPro" id="IPR005829">
    <property type="entry name" value="Sugar_transporter_CS"/>
</dbReference>
<evidence type="ECO:0000256" key="6">
    <source>
        <dbReference type="SAM" id="Phobius"/>
    </source>
</evidence>
<gene>
    <name evidence="8" type="ORF">SAMN02745691_02080</name>
</gene>
<dbReference type="PANTHER" id="PTHR23508">
    <property type="entry name" value="CARBOXYLIC ACID TRANSPORTER PROTEIN HOMOLOG"/>
    <property type="match status" value="1"/>
</dbReference>
<reference evidence="8 9" key="1">
    <citation type="submission" date="2016-11" db="EMBL/GenBank/DDBJ databases">
        <authorList>
            <person name="Jaros S."/>
            <person name="Januszkiewicz K."/>
            <person name="Wedrychowicz H."/>
        </authorList>
    </citation>
    <scope>NUCLEOTIDE SEQUENCE [LARGE SCALE GENOMIC DNA]</scope>
    <source>
        <strain evidence="8 9">DSM 15970</strain>
    </source>
</reference>
<name>A0A1M6JXL8_9FIRM</name>
<evidence type="ECO:0000259" key="7">
    <source>
        <dbReference type="PROSITE" id="PS50850"/>
    </source>
</evidence>
<feature type="transmembrane region" description="Helical" evidence="6">
    <location>
        <begin position="80"/>
        <end position="99"/>
    </location>
</feature>
<sequence length="415" mass="43894">MDMEEKKDNSIKVMVAAYGLAFGFSSMDRLLILMLFPFIIPYFDLNLTQAGWIASAMAVGYIICALIGGVLSDKFGRKKVILPSIILFSVGSALTGLVTGFAQLIGIRAIVGGGQGFLNSAAAAQISEEAPIEKRGLYSGIYFSLFALLGSFVAPIYATKVASIWGWQTACVLTIIPGIILALLIKFFIKESKRFIPKKASVASEGADSPKGSWALVLKNKNIVVIIILAVFGMIWLWCWLSFGTTFFVSKGYSSSAAGGLQSAMGIGGFIGMLIMPSFSDRIGRKKVLFLGSIIGAAGTLAIAMLPELPFSGIFLIFIVSSFAAWGMYPVFLSIAPTESIPMKYAATAIALVSSIGEIVGTVIAPPLLGSIGDNFGITAIVVTGGVALIIVAIVSLFLRETAPQVIARRHTDAA</sequence>
<dbReference type="PROSITE" id="PS50850">
    <property type="entry name" value="MFS"/>
    <property type="match status" value="1"/>
</dbReference>
<keyword evidence="9" id="KW-1185">Reference proteome</keyword>
<dbReference type="InterPro" id="IPR020846">
    <property type="entry name" value="MFS_dom"/>
</dbReference>
<dbReference type="PROSITE" id="PS00216">
    <property type="entry name" value="SUGAR_TRANSPORT_1"/>
    <property type="match status" value="1"/>
</dbReference>
<dbReference type="Gene3D" id="1.20.1250.20">
    <property type="entry name" value="MFS general substrate transporter like domains"/>
    <property type="match status" value="1"/>
</dbReference>
<keyword evidence="3 6" id="KW-0812">Transmembrane</keyword>
<feature type="transmembrane region" description="Helical" evidence="6">
    <location>
        <begin position="15"/>
        <end position="40"/>
    </location>
</feature>
<feature type="transmembrane region" description="Helical" evidence="6">
    <location>
        <begin position="136"/>
        <end position="158"/>
    </location>
</feature>
<dbReference type="AlphaFoldDB" id="A0A1M6JXL8"/>
<feature type="transmembrane region" description="Helical" evidence="6">
    <location>
        <begin position="255"/>
        <end position="276"/>
    </location>
</feature>
<dbReference type="GO" id="GO:0005886">
    <property type="term" value="C:plasma membrane"/>
    <property type="evidence" value="ECO:0007669"/>
    <property type="project" value="UniProtKB-SubCell"/>
</dbReference>
<protein>
    <submittedName>
        <fullName evidence="8">Sugar phosphate permease</fullName>
    </submittedName>
</protein>
<dbReference type="Pfam" id="PF07690">
    <property type="entry name" value="MFS_1"/>
    <property type="match status" value="1"/>
</dbReference>
<keyword evidence="5 6" id="KW-0472">Membrane</keyword>
<organism evidence="8 9">
    <name type="scientific">Parasporobacterium paucivorans DSM 15970</name>
    <dbReference type="NCBI Taxonomy" id="1122934"/>
    <lineage>
        <taxon>Bacteria</taxon>
        <taxon>Bacillati</taxon>
        <taxon>Bacillota</taxon>
        <taxon>Clostridia</taxon>
        <taxon>Lachnospirales</taxon>
        <taxon>Lachnospiraceae</taxon>
        <taxon>Parasporobacterium</taxon>
    </lineage>
</organism>
<comment type="subcellular location">
    <subcellularLocation>
        <location evidence="1">Cell membrane</location>
        <topology evidence="1">Multi-pass membrane protein</topology>
    </subcellularLocation>
</comment>
<evidence type="ECO:0000256" key="5">
    <source>
        <dbReference type="ARBA" id="ARBA00023136"/>
    </source>
</evidence>
<feature type="transmembrane region" description="Helical" evidence="6">
    <location>
        <begin position="52"/>
        <end position="71"/>
    </location>
</feature>
<dbReference type="GO" id="GO:0046943">
    <property type="term" value="F:carboxylic acid transmembrane transporter activity"/>
    <property type="evidence" value="ECO:0007669"/>
    <property type="project" value="TreeGrafter"/>
</dbReference>
<accession>A0A1M6JXL8</accession>
<dbReference type="Proteomes" id="UP000184342">
    <property type="component" value="Unassembled WGS sequence"/>
</dbReference>
<dbReference type="InterPro" id="IPR011701">
    <property type="entry name" value="MFS"/>
</dbReference>
<proteinExistence type="predicted"/>
<dbReference type="RefSeq" id="WP_073994345.1">
    <property type="nucleotide sequence ID" value="NZ_FQYT01000024.1"/>
</dbReference>
<keyword evidence="4 6" id="KW-1133">Transmembrane helix</keyword>
<dbReference type="OrthoDB" id="7584869at2"/>
<feature type="domain" description="Major facilitator superfamily (MFS) profile" evidence="7">
    <location>
        <begin position="14"/>
        <end position="403"/>
    </location>
</feature>
<feature type="transmembrane region" description="Helical" evidence="6">
    <location>
        <begin position="288"/>
        <end position="307"/>
    </location>
</feature>
<dbReference type="SUPFAM" id="SSF103473">
    <property type="entry name" value="MFS general substrate transporter"/>
    <property type="match status" value="1"/>
</dbReference>
<feature type="transmembrane region" description="Helical" evidence="6">
    <location>
        <begin position="105"/>
        <end position="124"/>
    </location>
</feature>
<evidence type="ECO:0000313" key="9">
    <source>
        <dbReference type="Proteomes" id="UP000184342"/>
    </source>
</evidence>
<evidence type="ECO:0000256" key="3">
    <source>
        <dbReference type="ARBA" id="ARBA00022692"/>
    </source>
</evidence>
<evidence type="ECO:0000256" key="4">
    <source>
        <dbReference type="ARBA" id="ARBA00022989"/>
    </source>
</evidence>
<feature type="transmembrane region" description="Helical" evidence="6">
    <location>
        <begin position="223"/>
        <end position="243"/>
    </location>
</feature>
<dbReference type="EMBL" id="FQYT01000024">
    <property type="protein sequence ID" value="SHJ51460.1"/>
    <property type="molecule type" value="Genomic_DNA"/>
</dbReference>
<feature type="transmembrane region" description="Helical" evidence="6">
    <location>
        <begin position="313"/>
        <end position="333"/>
    </location>
</feature>
<evidence type="ECO:0000256" key="2">
    <source>
        <dbReference type="ARBA" id="ARBA00022448"/>
    </source>
</evidence>
<feature type="transmembrane region" description="Helical" evidence="6">
    <location>
        <begin position="164"/>
        <end position="189"/>
    </location>
</feature>
<evidence type="ECO:0000313" key="8">
    <source>
        <dbReference type="EMBL" id="SHJ51460.1"/>
    </source>
</evidence>
<dbReference type="InterPro" id="IPR036259">
    <property type="entry name" value="MFS_trans_sf"/>
</dbReference>
<dbReference type="STRING" id="1122934.SAMN02745691_02080"/>
<feature type="transmembrane region" description="Helical" evidence="6">
    <location>
        <begin position="376"/>
        <end position="399"/>
    </location>
</feature>